<comment type="caution">
    <text evidence="1">The sequence shown here is derived from an EMBL/GenBank/DDBJ whole genome shotgun (WGS) entry which is preliminary data.</text>
</comment>
<keyword evidence="2" id="KW-1185">Reference proteome</keyword>
<gene>
    <name evidence="1" type="ORF">MILVUS5_LOCUS9835</name>
</gene>
<dbReference type="EMBL" id="CASHSV030000024">
    <property type="protein sequence ID" value="CAJ2639888.1"/>
    <property type="molecule type" value="Genomic_DNA"/>
</dbReference>
<evidence type="ECO:0000313" key="1">
    <source>
        <dbReference type="EMBL" id="CAJ2639888.1"/>
    </source>
</evidence>
<dbReference type="Proteomes" id="UP001177021">
    <property type="component" value="Unassembled WGS sequence"/>
</dbReference>
<sequence length="238" mass="26282">MAGSTPPPSICPWRFLETIDSPPKSVPESPTQPSYQKKSFAQALSNSVVVPENPFPKTSIKGDAVSIKITEKESSKDKGNEGLVYVEPVTNHQAEPSGCKKDDVVEHHSRVPDSDPKEHEHEISYEQDFSKSIIEVDEGEGKNSEDTLVDDIQQHLSPNRGVLNTLKDTPNVIIIPTKASADLSENVQQDINIVKQLWGDEKEDGIEDNERGYTLVTHRKVKNLYDSTGTNRVVAVAV</sequence>
<name>A0ACB0J4K1_TRIPR</name>
<protein>
    <submittedName>
        <fullName evidence="1">Uncharacterized protein</fullName>
    </submittedName>
</protein>
<organism evidence="1 2">
    <name type="scientific">Trifolium pratense</name>
    <name type="common">Red clover</name>
    <dbReference type="NCBI Taxonomy" id="57577"/>
    <lineage>
        <taxon>Eukaryota</taxon>
        <taxon>Viridiplantae</taxon>
        <taxon>Streptophyta</taxon>
        <taxon>Embryophyta</taxon>
        <taxon>Tracheophyta</taxon>
        <taxon>Spermatophyta</taxon>
        <taxon>Magnoliopsida</taxon>
        <taxon>eudicotyledons</taxon>
        <taxon>Gunneridae</taxon>
        <taxon>Pentapetalae</taxon>
        <taxon>rosids</taxon>
        <taxon>fabids</taxon>
        <taxon>Fabales</taxon>
        <taxon>Fabaceae</taxon>
        <taxon>Papilionoideae</taxon>
        <taxon>50 kb inversion clade</taxon>
        <taxon>NPAAA clade</taxon>
        <taxon>Hologalegina</taxon>
        <taxon>IRL clade</taxon>
        <taxon>Trifolieae</taxon>
        <taxon>Trifolium</taxon>
    </lineage>
</organism>
<reference evidence="1" key="1">
    <citation type="submission" date="2023-10" db="EMBL/GenBank/DDBJ databases">
        <authorList>
            <person name="Rodriguez Cubillos JULIANA M."/>
            <person name="De Vega J."/>
        </authorList>
    </citation>
    <scope>NUCLEOTIDE SEQUENCE</scope>
</reference>
<evidence type="ECO:0000313" key="2">
    <source>
        <dbReference type="Proteomes" id="UP001177021"/>
    </source>
</evidence>
<proteinExistence type="predicted"/>
<accession>A0ACB0J4K1</accession>